<dbReference type="EMBL" id="LYPA01000079">
    <property type="protein sequence ID" value="OBR62605.1"/>
    <property type="molecule type" value="Genomic_DNA"/>
</dbReference>
<dbReference type="InterPro" id="IPR002035">
    <property type="entry name" value="VWF_A"/>
</dbReference>
<feature type="transmembrane region" description="Helical" evidence="2">
    <location>
        <begin position="341"/>
        <end position="359"/>
    </location>
</feature>
<gene>
    <name evidence="4" type="ORF">A7K91_03075</name>
</gene>
<feature type="transmembrane region" description="Helical" evidence="2">
    <location>
        <begin position="7"/>
        <end position="32"/>
    </location>
</feature>
<evidence type="ECO:0000256" key="1">
    <source>
        <dbReference type="SAM" id="MobiDB-lite"/>
    </source>
</evidence>
<dbReference type="PANTHER" id="PTHR10579:SF43">
    <property type="entry name" value="ZINC FINGER (C3HC4-TYPE RING FINGER) FAMILY PROTEIN"/>
    <property type="match status" value="1"/>
</dbReference>
<dbReference type="Gene3D" id="3.40.50.410">
    <property type="entry name" value="von Willebrand factor, type A domain"/>
    <property type="match status" value="1"/>
</dbReference>
<protein>
    <recommendedName>
        <fullName evidence="3">VWFA domain-containing protein</fullName>
    </recommendedName>
</protein>
<reference evidence="4 5" key="1">
    <citation type="submission" date="2016-05" db="EMBL/GenBank/DDBJ databases">
        <title>Paenibacillus oryzae. sp. nov., isolated from the rice root.</title>
        <authorList>
            <person name="Zhang J."/>
            <person name="Zhang X."/>
        </authorList>
    </citation>
    <scope>NUCLEOTIDE SEQUENCE [LARGE SCALE GENOMIC DNA]</scope>
    <source>
        <strain evidence="4 5">1DrF-4</strain>
    </source>
</reference>
<dbReference type="InterPro" id="IPR036465">
    <property type="entry name" value="vWFA_dom_sf"/>
</dbReference>
<feature type="domain" description="VWFA" evidence="3">
    <location>
        <begin position="115"/>
        <end position="287"/>
    </location>
</feature>
<dbReference type="RefSeq" id="WP_068687035.1">
    <property type="nucleotide sequence ID" value="NZ_LYPA01000079.1"/>
</dbReference>
<evidence type="ECO:0000313" key="4">
    <source>
        <dbReference type="EMBL" id="OBR62605.1"/>
    </source>
</evidence>
<comment type="caution">
    <text evidence="4">The sequence shown here is derived from an EMBL/GenBank/DDBJ whole genome shotgun (WGS) entry which is preliminary data.</text>
</comment>
<name>A0A1A5YB51_9BACL</name>
<sequence>MFQRRVNLLMVLFSIIGGVAGFFAGEALLIWGEGRMPHFFLMGLYFGQLALWVAFFCLLAEYISPDINGKGWRLRNGRDGWKLLVPASLVLMLVAGIALQFVYGLYFGKVKPPQDILLAVDTSGSMTETDPDQVRLQAIRNLIQSLESDKRVAIITFSDRAEVLQDLTPVADQSMKDEVLGLLDNMPEPDGGTDIAAALTVSMELISAVSNDGRNSTVILISDGFSEVDLDQALKPYQEARVGVHAIGMGAENQQGNNLLKWIANRTGGTFYEVDKVQSLSGVVTQIYRSTQTWHLVGERTGALADSLYYAIVRVGCIVIIGALMGLGAGSMFDNRYLVRSYLVGGAIGGLLAGLILELGLQGRGPDWPAYFYRGTADVLLAIILSLSTLLVAYKQSSSMDGADSFSFRNRGYGGRSQNGREAQGTHRDFN</sequence>
<keyword evidence="2" id="KW-0812">Transmembrane</keyword>
<dbReference type="Pfam" id="PF00092">
    <property type="entry name" value="VWA"/>
    <property type="match status" value="1"/>
</dbReference>
<evidence type="ECO:0000259" key="3">
    <source>
        <dbReference type="PROSITE" id="PS50234"/>
    </source>
</evidence>
<feature type="transmembrane region" description="Helical" evidence="2">
    <location>
        <begin position="83"/>
        <end position="106"/>
    </location>
</feature>
<accession>A0A1A5YB51</accession>
<keyword evidence="2" id="KW-1133">Transmembrane helix</keyword>
<evidence type="ECO:0000256" key="2">
    <source>
        <dbReference type="SAM" id="Phobius"/>
    </source>
</evidence>
<dbReference type="STRING" id="1844972.A7K91_03075"/>
<dbReference type="Proteomes" id="UP000092024">
    <property type="component" value="Unassembled WGS sequence"/>
</dbReference>
<dbReference type="PROSITE" id="PS50234">
    <property type="entry name" value="VWFA"/>
    <property type="match status" value="1"/>
</dbReference>
<organism evidence="4 5">
    <name type="scientific">Paenibacillus oryzae</name>
    <dbReference type="NCBI Taxonomy" id="1844972"/>
    <lineage>
        <taxon>Bacteria</taxon>
        <taxon>Bacillati</taxon>
        <taxon>Bacillota</taxon>
        <taxon>Bacilli</taxon>
        <taxon>Bacillales</taxon>
        <taxon>Paenibacillaceae</taxon>
        <taxon>Paenibacillus</taxon>
    </lineage>
</organism>
<dbReference type="AlphaFoldDB" id="A0A1A5YB51"/>
<dbReference type="SUPFAM" id="SSF53300">
    <property type="entry name" value="vWA-like"/>
    <property type="match status" value="1"/>
</dbReference>
<feature type="transmembrane region" description="Helical" evidence="2">
    <location>
        <begin position="308"/>
        <end position="329"/>
    </location>
</feature>
<dbReference type="InterPro" id="IPR051266">
    <property type="entry name" value="CLCR"/>
</dbReference>
<dbReference type="SMART" id="SM00327">
    <property type="entry name" value="VWA"/>
    <property type="match status" value="1"/>
</dbReference>
<feature type="region of interest" description="Disordered" evidence="1">
    <location>
        <begin position="411"/>
        <end position="431"/>
    </location>
</feature>
<dbReference type="CDD" id="cd00198">
    <property type="entry name" value="vWFA"/>
    <property type="match status" value="1"/>
</dbReference>
<dbReference type="PANTHER" id="PTHR10579">
    <property type="entry name" value="CALCIUM-ACTIVATED CHLORIDE CHANNEL REGULATOR"/>
    <property type="match status" value="1"/>
</dbReference>
<feature type="transmembrane region" description="Helical" evidence="2">
    <location>
        <begin position="371"/>
        <end position="394"/>
    </location>
</feature>
<proteinExistence type="predicted"/>
<dbReference type="OrthoDB" id="6206554at2"/>
<keyword evidence="2" id="KW-0472">Membrane</keyword>
<keyword evidence="5" id="KW-1185">Reference proteome</keyword>
<evidence type="ECO:0000313" key="5">
    <source>
        <dbReference type="Proteomes" id="UP000092024"/>
    </source>
</evidence>
<feature type="transmembrane region" description="Helical" evidence="2">
    <location>
        <begin position="38"/>
        <end position="63"/>
    </location>
</feature>